<reference evidence="1" key="2">
    <citation type="journal article" date="2015" name="Fish Shellfish Immunol.">
        <title>Early steps in the European eel (Anguilla anguilla)-Vibrio vulnificus interaction in the gills: Role of the RtxA13 toxin.</title>
        <authorList>
            <person name="Callol A."/>
            <person name="Pajuelo D."/>
            <person name="Ebbesson L."/>
            <person name="Teles M."/>
            <person name="MacKenzie S."/>
            <person name="Amaro C."/>
        </authorList>
    </citation>
    <scope>NUCLEOTIDE SEQUENCE</scope>
</reference>
<dbReference type="EMBL" id="GBXM01047596">
    <property type="protein sequence ID" value="JAH60981.1"/>
    <property type="molecule type" value="Transcribed_RNA"/>
</dbReference>
<reference evidence="1" key="1">
    <citation type="submission" date="2014-11" db="EMBL/GenBank/DDBJ databases">
        <authorList>
            <person name="Amaro Gonzalez C."/>
        </authorList>
    </citation>
    <scope>NUCLEOTIDE SEQUENCE</scope>
</reference>
<organism evidence="1">
    <name type="scientific">Anguilla anguilla</name>
    <name type="common">European freshwater eel</name>
    <name type="synonym">Muraena anguilla</name>
    <dbReference type="NCBI Taxonomy" id="7936"/>
    <lineage>
        <taxon>Eukaryota</taxon>
        <taxon>Metazoa</taxon>
        <taxon>Chordata</taxon>
        <taxon>Craniata</taxon>
        <taxon>Vertebrata</taxon>
        <taxon>Euteleostomi</taxon>
        <taxon>Actinopterygii</taxon>
        <taxon>Neopterygii</taxon>
        <taxon>Teleostei</taxon>
        <taxon>Anguilliformes</taxon>
        <taxon>Anguillidae</taxon>
        <taxon>Anguilla</taxon>
    </lineage>
</organism>
<sequence length="13" mass="1491">MTPTNASRELQDK</sequence>
<protein>
    <submittedName>
        <fullName evidence="1">Uncharacterized protein</fullName>
    </submittedName>
</protein>
<proteinExistence type="predicted"/>
<accession>A0A0E9U587</accession>
<evidence type="ECO:0000313" key="1">
    <source>
        <dbReference type="EMBL" id="JAH60981.1"/>
    </source>
</evidence>
<name>A0A0E9U587_ANGAN</name>